<dbReference type="AlphaFoldDB" id="A0ABD5Q0H7"/>
<keyword evidence="4" id="KW-1185">Reference proteome</keyword>
<dbReference type="EMBL" id="JBHSHT010000001">
    <property type="protein sequence ID" value="MFC4824216.1"/>
    <property type="molecule type" value="Genomic_DNA"/>
</dbReference>
<feature type="region of interest" description="Disordered" evidence="1">
    <location>
        <begin position="87"/>
        <end position="158"/>
    </location>
</feature>
<sequence>MSDLDALDERLRAVERTVTDDDRDLTDLRDAAELTNSVETLAERLDDVEDRLDELDAATQALRGHVGNVRAVNDSVERRADAALAKAETLESELSDARSDSKSNPRRETDTRPADAARQTRPDRLDRPDGPHRQRECEICRRPHSDTPVSETGATPGLLARIAESLRGLP</sequence>
<evidence type="ECO:0000313" key="3">
    <source>
        <dbReference type="EMBL" id="MFC4824216.1"/>
    </source>
</evidence>
<proteinExistence type="predicted"/>
<dbReference type="RefSeq" id="WP_254266716.1">
    <property type="nucleotide sequence ID" value="NZ_CP100400.1"/>
</dbReference>
<accession>A0ABD5Q0H7</accession>
<gene>
    <name evidence="3" type="ORF">ACFO9K_08065</name>
</gene>
<reference evidence="3 4" key="1">
    <citation type="journal article" date="2019" name="Int. J. Syst. Evol. Microbiol.">
        <title>The Global Catalogue of Microorganisms (GCM) 10K type strain sequencing project: providing services to taxonomists for standard genome sequencing and annotation.</title>
        <authorList>
            <consortium name="The Broad Institute Genomics Platform"/>
            <consortium name="The Broad Institute Genome Sequencing Center for Infectious Disease"/>
            <person name="Wu L."/>
            <person name="Ma J."/>
        </authorList>
    </citation>
    <scope>NUCLEOTIDE SEQUENCE [LARGE SCALE GENOMIC DNA]</scope>
    <source>
        <strain evidence="3 4">XZYJ18</strain>
    </source>
</reference>
<evidence type="ECO:0000259" key="2">
    <source>
        <dbReference type="Pfam" id="PF23991"/>
    </source>
</evidence>
<evidence type="ECO:0000256" key="1">
    <source>
        <dbReference type="SAM" id="MobiDB-lite"/>
    </source>
</evidence>
<dbReference type="InterPro" id="IPR055734">
    <property type="entry name" value="DUF7310"/>
</dbReference>
<dbReference type="Gene3D" id="1.10.287.1490">
    <property type="match status" value="1"/>
</dbReference>
<evidence type="ECO:0000313" key="4">
    <source>
        <dbReference type="Proteomes" id="UP001595945"/>
    </source>
</evidence>
<feature type="domain" description="DUF7310" evidence="2">
    <location>
        <begin position="7"/>
        <end position="88"/>
    </location>
</feature>
<feature type="compositionally biased region" description="Basic and acidic residues" evidence="1">
    <location>
        <begin position="95"/>
        <end position="145"/>
    </location>
</feature>
<comment type="caution">
    <text evidence="3">The sequence shown here is derived from an EMBL/GenBank/DDBJ whole genome shotgun (WGS) entry which is preliminary data.</text>
</comment>
<dbReference type="GeneID" id="73045103"/>
<dbReference type="Pfam" id="PF23991">
    <property type="entry name" value="DUF7310"/>
    <property type="match status" value="1"/>
</dbReference>
<protein>
    <recommendedName>
        <fullName evidence="2">DUF7310 domain-containing protein</fullName>
    </recommendedName>
</protein>
<dbReference type="Proteomes" id="UP001595945">
    <property type="component" value="Unassembled WGS sequence"/>
</dbReference>
<organism evidence="3 4">
    <name type="scientific">Halorussus aquaticus</name>
    <dbReference type="NCBI Taxonomy" id="2953748"/>
    <lineage>
        <taxon>Archaea</taxon>
        <taxon>Methanobacteriati</taxon>
        <taxon>Methanobacteriota</taxon>
        <taxon>Stenosarchaea group</taxon>
        <taxon>Halobacteria</taxon>
        <taxon>Halobacteriales</taxon>
        <taxon>Haladaptataceae</taxon>
        <taxon>Halorussus</taxon>
    </lineage>
</organism>
<name>A0ABD5Q0H7_9EURY</name>